<dbReference type="AlphaFoldDB" id="A0A6M3IQV6"/>
<reference evidence="1" key="1">
    <citation type="submission" date="2020-03" db="EMBL/GenBank/DDBJ databases">
        <title>The deep terrestrial virosphere.</title>
        <authorList>
            <person name="Holmfeldt K."/>
            <person name="Nilsson E."/>
            <person name="Simone D."/>
            <person name="Lopez-Fernandez M."/>
            <person name="Wu X."/>
            <person name="de Brujin I."/>
            <person name="Lundin D."/>
            <person name="Andersson A."/>
            <person name="Bertilsson S."/>
            <person name="Dopson M."/>
        </authorList>
    </citation>
    <scope>NUCLEOTIDE SEQUENCE</scope>
    <source>
        <strain evidence="1">MM415B01209</strain>
    </source>
</reference>
<accession>A0A6M3IQV6</accession>
<organism evidence="1">
    <name type="scientific">viral metagenome</name>
    <dbReference type="NCBI Taxonomy" id="1070528"/>
    <lineage>
        <taxon>unclassified sequences</taxon>
        <taxon>metagenomes</taxon>
        <taxon>organismal metagenomes</taxon>
    </lineage>
</organism>
<gene>
    <name evidence="1" type="ORF">MM415B01209_0028</name>
</gene>
<dbReference type="EMBL" id="MT141392">
    <property type="protein sequence ID" value="QJA60029.1"/>
    <property type="molecule type" value="Genomic_DNA"/>
</dbReference>
<sequence length="176" mass="17717">MSVAITAGTGTSIATDTVGSDEYQRVRFGCKAVVVSATPTLDTSAYASGDCLHTTVISFADAVGPSLSGFVEKMIIVDAAVQSQPCELWLFSATVTPAAANAAHSISDADALLLGGGGVVYSGPYYPSALNSVSVAKGVGLAIKCAATTLYGILITRGTPTYAAGSLTVSLQISQD</sequence>
<evidence type="ECO:0000313" key="1">
    <source>
        <dbReference type="EMBL" id="QJA60029.1"/>
    </source>
</evidence>
<proteinExistence type="predicted"/>
<name>A0A6M3IQV6_9ZZZZ</name>
<protein>
    <submittedName>
        <fullName evidence="1">Uncharacterized protein</fullName>
    </submittedName>
</protein>